<protein>
    <submittedName>
        <fullName evidence="5">TldD/PmbA family protein</fullName>
    </submittedName>
</protein>
<name>A0A941IX26_9BACT</name>
<comment type="similarity">
    <text evidence="1">Belongs to the peptidase U62 family.</text>
</comment>
<feature type="domain" description="Metalloprotease TldD/E central" evidence="4">
    <location>
        <begin position="122"/>
        <end position="224"/>
    </location>
</feature>
<gene>
    <name evidence="5" type="ORF">KDU71_12360</name>
</gene>
<feature type="domain" description="Metalloprotease TldD/E C-terminal" evidence="3">
    <location>
        <begin position="232"/>
        <end position="438"/>
    </location>
</feature>
<reference evidence="5" key="2">
    <citation type="submission" date="2021-04" db="EMBL/GenBank/DDBJ databases">
        <authorList>
            <person name="Zhang T."/>
            <person name="Zhang Y."/>
            <person name="Lu D."/>
            <person name="Zuo D."/>
            <person name="Du Z."/>
        </authorList>
    </citation>
    <scope>NUCLEOTIDE SEQUENCE</scope>
    <source>
        <strain evidence="5">JR1</strain>
    </source>
</reference>
<dbReference type="EMBL" id="JAGTAR010000018">
    <property type="protein sequence ID" value="MBR8536356.1"/>
    <property type="molecule type" value="Genomic_DNA"/>
</dbReference>
<dbReference type="InterPro" id="IPR047657">
    <property type="entry name" value="PmbA"/>
</dbReference>
<sequence>MNNKERKELAMWAVEFAKQKGASEVAASINNSRSVEIEVREQKIEKIKESTTNGLSLNIYRDHKYSGHSTNNLNKKDLEKFITEAVEATKYLTADEFRELPDPTLYPTDLNRDLKIEDKNYNSVAPEQRVQIAKEIEQVARSKSDKIISATGGFSDDYSESVLVHSNGLIAERASTSFWAGGEVTVRDGDARPEGWHWGGSRHFKTMPTPEELGGKAAENAIRKMGQTKIASGKYDMLIENRTAGRLLYMFVRPMSARALQQKSSYLDGMLGQEIASPVLTVIDDPLMEGGFASRLYDGQGIAARQRTMIENGVLKEYYVDNYYGKKLGMTPNGGSTSNIRFDLGTRGFDAIVKDINKGIFVTSFNGGNSNSTTGDFSFGVSGFLVEGGKIIKPVNEMNISGNAKEFWKQLAELGNDPYQYSSILSPTLVFKDIDFSGL</sequence>
<dbReference type="InterPro" id="IPR036059">
    <property type="entry name" value="TldD/PmbA_sf"/>
</dbReference>
<proteinExistence type="inferred from homology"/>
<dbReference type="Pfam" id="PF19289">
    <property type="entry name" value="PmbA_TldD_3rd"/>
    <property type="match status" value="1"/>
</dbReference>
<accession>A0A941IX26</accession>
<keyword evidence="6" id="KW-1185">Reference proteome</keyword>
<dbReference type="InterPro" id="IPR002510">
    <property type="entry name" value="Metalloprtase-TldD/E_N"/>
</dbReference>
<dbReference type="InterPro" id="IPR035068">
    <property type="entry name" value="TldD/PmbA_N"/>
</dbReference>
<comment type="caution">
    <text evidence="5">The sequence shown here is derived from an EMBL/GenBank/DDBJ whole genome shotgun (WGS) entry which is preliminary data.</text>
</comment>
<evidence type="ECO:0000313" key="5">
    <source>
        <dbReference type="EMBL" id="MBR8536356.1"/>
    </source>
</evidence>
<evidence type="ECO:0000313" key="6">
    <source>
        <dbReference type="Proteomes" id="UP000679220"/>
    </source>
</evidence>
<dbReference type="PANTHER" id="PTHR43421">
    <property type="entry name" value="METALLOPROTEASE PMBA"/>
    <property type="match status" value="1"/>
</dbReference>
<dbReference type="GO" id="GO:0005829">
    <property type="term" value="C:cytosol"/>
    <property type="evidence" value="ECO:0007669"/>
    <property type="project" value="TreeGrafter"/>
</dbReference>
<dbReference type="PANTHER" id="PTHR43421:SF1">
    <property type="entry name" value="METALLOPROTEASE PMBA"/>
    <property type="match status" value="1"/>
</dbReference>
<dbReference type="Gene3D" id="3.30.2290.10">
    <property type="entry name" value="PmbA/TldD superfamily"/>
    <property type="match status" value="1"/>
</dbReference>
<evidence type="ECO:0000259" key="4">
    <source>
        <dbReference type="Pfam" id="PF19290"/>
    </source>
</evidence>
<dbReference type="Pfam" id="PF19290">
    <property type="entry name" value="PmbA_TldD_2nd"/>
    <property type="match status" value="1"/>
</dbReference>
<dbReference type="InterPro" id="IPR045569">
    <property type="entry name" value="Metalloprtase-TldD/E_C"/>
</dbReference>
<evidence type="ECO:0000259" key="2">
    <source>
        <dbReference type="Pfam" id="PF01523"/>
    </source>
</evidence>
<dbReference type="InterPro" id="IPR045570">
    <property type="entry name" value="Metalloprtase-TldD/E_cen_dom"/>
</dbReference>
<dbReference type="Pfam" id="PF01523">
    <property type="entry name" value="PmbA_TldD_1st"/>
    <property type="match status" value="1"/>
</dbReference>
<dbReference type="AlphaFoldDB" id="A0A941IX26"/>
<feature type="domain" description="Metalloprotease TldD/E N-terminal" evidence="2">
    <location>
        <begin position="28"/>
        <end position="88"/>
    </location>
</feature>
<dbReference type="Proteomes" id="UP000679220">
    <property type="component" value="Unassembled WGS sequence"/>
</dbReference>
<dbReference type="GO" id="GO:0008237">
    <property type="term" value="F:metallopeptidase activity"/>
    <property type="evidence" value="ECO:0007669"/>
    <property type="project" value="InterPro"/>
</dbReference>
<evidence type="ECO:0000256" key="1">
    <source>
        <dbReference type="ARBA" id="ARBA00005836"/>
    </source>
</evidence>
<dbReference type="GO" id="GO:0006508">
    <property type="term" value="P:proteolysis"/>
    <property type="evidence" value="ECO:0007669"/>
    <property type="project" value="InterPro"/>
</dbReference>
<dbReference type="RefSeq" id="WP_212191388.1">
    <property type="nucleotide sequence ID" value="NZ_JAGTAR010000018.1"/>
</dbReference>
<evidence type="ECO:0000259" key="3">
    <source>
        <dbReference type="Pfam" id="PF19289"/>
    </source>
</evidence>
<reference evidence="5" key="1">
    <citation type="journal article" date="2018" name="Int. J. Syst. Evol. Microbiol.">
        <title>Carboxylicivirga sediminis sp. nov., isolated from coastal sediment.</title>
        <authorList>
            <person name="Wang F.Q."/>
            <person name="Ren L.H."/>
            <person name="Zou R.J."/>
            <person name="Sun Y.Z."/>
            <person name="Liu X.J."/>
            <person name="Jiang F."/>
            <person name="Liu L.J."/>
        </authorList>
    </citation>
    <scope>NUCLEOTIDE SEQUENCE</scope>
    <source>
        <strain evidence="5">JR1</strain>
    </source>
</reference>
<organism evidence="5 6">
    <name type="scientific">Carboxylicivirga sediminis</name>
    <dbReference type="NCBI Taxonomy" id="2006564"/>
    <lineage>
        <taxon>Bacteria</taxon>
        <taxon>Pseudomonadati</taxon>
        <taxon>Bacteroidota</taxon>
        <taxon>Bacteroidia</taxon>
        <taxon>Marinilabiliales</taxon>
        <taxon>Marinilabiliaceae</taxon>
        <taxon>Carboxylicivirga</taxon>
    </lineage>
</organism>
<dbReference type="SUPFAM" id="SSF111283">
    <property type="entry name" value="Putative modulator of DNA gyrase, PmbA/TldD"/>
    <property type="match status" value="1"/>
</dbReference>